<reference evidence="3 4" key="1">
    <citation type="submission" date="2016-11" db="EMBL/GenBank/DDBJ databases">
        <authorList>
            <person name="Jaros S."/>
            <person name="Januszkiewicz K."/>
            <person name="Wedrychowicz H."/>
        </authorList>
    </citation>
    <scope>NUCLEOTIDE SEQUENCE [LARGE SCALE GENOMIC DNA]</scope>
    <source>
        <strain evidence="3 4">DSM 14214</strain>
    </source>
</reference>
<keyword evidence="2" id="KW-0732">Signal</keyword>
<dbReference type="OrthoDB" id="1853982at2"/>
<dbReference type="EMBL" id="FRAH01000004">
    <property type="protein sequence ID" value="SHJ69673.1"/>
    <property type="molecule type" value="Genomic_DNA"/>
</dbReference>
<evidence type="ECO:0000313" key="3">
    <source>
        <dbReference type="EMBL" id="SHJ69673.1"/>
    </source>
</evidence>
<dbReference type="Proteomes" id="UP000183975">
    <property type="component" value="Unassembled WGS sequence"/>
</dbReference>
<feature type="signal peptide" evidence="2">
    <location>
        <begin position="1"/>
        <end position="20"/>
    </location>
</feature>
<evidence type="ECO:0000313" key="4">
    <source>
        <dbReference type="Proteomes" id="UP000183975"/>
    </source>
</evidence>
<feature type="chain" id="PRO_5039648793" evidence="2">
    <location>
        <begin position="21"/>
        <end position="379"/>
    </location>
</feature>
<sequence length="379" mass="41988">MKTILLWIVLFISAVFPIQAAAQENPAVQLETQENIPAPISVERKNIDGTEYLIKVYDIADGTEPEQLIENDFELDGFLFSHETTDKKVNENTDTKEATEEVSVESQSKNLEDVVKLFPATKEYNQDGYKGSLALDTGSIVTEAAGYTTKNYTVSTTKEYPGLMYADPSFVSQTVVKDGYTLPLTDVSWTVMGTSLAGDSLVPTEYKAVATYAKTFSSQVPTGYVSKARYTGTVAKTQTGSITYTLTYTGIPLKTGMPLPLKIITAVIGILLLAGLLILLWLFLKSRKGAEIYNLIDKEYICIGHQAVTPKEPVIDLNEFDDLIQSNVFRFILDKQTTKALFGRNIAVTFKDVTIKHRVNERVKEYTFDLDMGGVLDAE</sequence>
<feature type="transmembrane region" description="Helical" evidence="1">
    <location>
        <begin position="263"/>
        <end position="284"/>
    </location>
</feature>
<keyword evidence="4" id="KW-1185">Reference proteome</keyword>
<protein>
    <submittedName>
        <fullName evidence="3">Uncharacterized protein</fullName>
    </submittedName>
</protein>
<proteinExistence type="predicted"/>
<keyword evidence="1" id="KW-0472">Membrane</keyword>
<name>A0A1M6LEM9_9FIRM</name>
<dbReference type="RefSeq" id="WP_072848506.1">
    <property type="nucleotide sequence ID" value="NZ_FRAH01000004.1"/>
</dbReference>
<evidence type="ECO:0000256" key="2">
    <source>
        <dbReference type="SAM" id="SignalP"/>
    </source>
</evidence>
<keyword evidence="1" id="KW-0812">Transmembrane</keyword>
<organism evidence="3 4">
    <name type="scientific">Anaerotignum lactatifermentans DSM 14214</name>
    <dbReference type="NCBI Taxonomy" id="1121323"/>
    <lineage>
        <taxon>Bacteria</taxon>
        <taxon>Bacillati</taxon>
        <taxon>Bacillota</taxon>
        <taxon>Clostridia</taxon>
        <taxon>Lachnospirales</taxon>
        <taxon>Anaerotignaceae</taxon>
        <taxon>Anaerotignum</taxon>
    </lineage>
</organism>
<dbReference type="AlphaFoldDB" id="A0A1M6LEM9"/>
<evidence type="ECO:0000256" key="1">
    <source>
        <dbReference type="SAM" id="Phobius"/>
    </source>
</evidence>
<accession>A0A1M6LEM9</accession>
<keyword evidence="1" id="KW-1133">Transmembrane helix</keyword>
<gene>
    <name evidence="3" type="ORF">SAMN02745138_00361</name>
</gene>